<dbReference type="Gene3D" id="2.60.40.3140">
    <property type="match status" value="1"/>
</dbReference>
<evidence type="ECO:0000313" key="3">
    <source>
        <dbReference type="EMBL" id="MDR6941715.1"/>
    </source>
</evidence>
<keyword evidence="4" id="KW-1185">Reference proteome</keyword>
<name>A0ABU1TA61_9SPHI</name>
<sequence length="644" mass="74014">MNKIFTLLFVGLLALAAKAQTPAPVPTAQAFGKIDKADLELKACDFEKDANAEILFDKGEIYFDQTYNIVIERHKRIKIFNDNGKSEANIRIEYYSADRTEYVTGLQAQTINLNNGAVEILKVDKKQIFTEVIDKYRSAMVFSFPNVKPGSVLEYKYRLTSTSIGNFPDWYFQSNLPTRYSELSTNVPDVLYYKQLANIHYPFVVNKTNSSNAHIQAIANIPSLHDEPFMGSRSDNSERILFQLLSIRPTNGFTQTFQDSWKKVGESKVQEEDFGGQVNRKLNGEDVIITKAKSLKTDDEKIAYVFNEVKNTLKWNDAYTRYTNDGTVKAWEKKIGNSTEINLILTHLLKKSGVKVYPMLVSTRSHGRVNPGYPSLYQFNTSVAYVPVDSNKYYVLDATNKYNIYNQVPKDYLNSFGLFINKEDQLYDLAFLDDKDPVRQVVLINAEIKPEGKMSGSADISSFAYNRVNCVKKYKTDGEKKYIDFLRNDNNNMKIASVTFENMEVDTLPLRQKMDFNLDLTGADENYIYFNANLFTDLKTNPFLNETRTTDIDFGYRDNYMITGIFKIPAGYKVDALPKSITMMIPDKSVVFKRMIAEQDGSLMIRLTVDFKKSLYFKEDYAEFHEFCKKMYEMLNEQVVLKKS</sequence>
<proteinExistence type="predicted"/>
<dbReference type="InterPro" id="IPR024618">
    <property type="entry name" value="DUF3857"/>
</dbReference>
<dbReference type="Pfam" id="PF12969">
    <property type="entry name" value="DUF3857"/>
    <property type="match status" value="1"/>
</dbReference>
<evidence type="ECO:0000259" key="2">
    <source>
        <dbReference type="Pfam" id="PF12969"/>
    </source>
</evidence>
<protein>
    <recommendedName>
        <fullName evidence="2">DUF3857 domain-containing protein</fullName>
    </recommendedName>
</protein>
<evidence type="ECO:0000313" key="4">
    <source>
        <dbReference type="Proteomes" id="UP001247620"/>
    </source>
</evidence>
<keyword evidence="1" id="KW-0732">Signal</keyword>
<feature type="signal peptide" evidence="1">
    <location>
        <begin position="1"/>
        <end position="19"/>
    </location>
</feature>
<feature type="domain" description="DUF3857" evidence="2">
    <location>
        <begin position="70"/>
        <end position="195"/>
    </location>
</feature>
<dbReference type="Proteomes" id="UP001247620">
    <property type="component" value="Unassembled WGS sequence"/>
</dbReference>
<feature type="chain" id="PRO_5045528373" description="DUF3857 domain-containing protein" evidence="1">
    <location>
        <begin position="20"/>
        <end position="644"/>
    </location>
</feature>
<dbReference type="Gene3D" id="2.60.120.1130">
    <property type="match status" value="1"/>
</dbReference>
<dbReference type="Gene3D" id="3.10.620.30">
    <property type="match status" value="1"/>
</dbReference>
<dbReference type="RefSeq" id="WP_310093812.1">
    <property type="nucleotide sequence ID" value="NZ_JAVDUU010000002.1"/>
</dbReference>
<gene>
    <name evidence="3" type="ORF">J2W55_001557</name>
</gene>
<evidence type="ECO:0000256" key="1">
    <source>
        <dbReference type="SAM" id="SignalP"/>
    </source>
</evidence>
<organism evidence="3 4">
    <name type="scientific">Mucilaginibacter pocheonensis</name>
    <dbReference type="NCBI Taxonomy" id="398050"/>
    <lineage>
        <taxon>Bacteria</taxon>
        <taxon>Pseudomonadati</taxon>
        <taxon>Bacteroidota</taxon>
        <taxon>Sphingobacteriia</taxon>
        <taxon>Sphingobacteriales</taxon>
        <taxon>Sphingobacteriaceae</taxon>
        <taxon>Mucilaginibacter</taxon>
    </lineage>
</organism>
<dbReference type="EMBL" id="JAVDUU010000002">
    <property type="protein sequence ID" value="MDR6941715.1"/>
    <property type="molecule type" value="Genomic_DNA"/>
</dbReference>
<accession>A0ABU1TA61</accession>
<comment type="caution">
    <text evidence="3">The sequence shown here is derived from an EMBL/GenBank/DDBJ whole genome shotgun (WGS) entry which is preliminary data.</text>
</comment>
<reference evidence="3 4" key="1">
    <citation type="submission" date="2023-07" db="EMBL/GenBank/DDBJ databases">
        <title>Sorghum-associated microbial communities from plants grown in Nebraska, USA.</title>
        <authorList>
            <person name="Schachtman D."/>
        </authorList>
    </citation>
    <scope>NUCLEOTIDE SEQUENCE [LARGE SCALE GENOMIC DNA]</scope>
    <source>
        <strain evidence="3 4">3262</strain>
    </source>
</reference>